<proteinExistence type="predicted"/>
<dbReference type="NCBIfam" id="TIGR03293">
    <property type="entry name" value="PhnG_redo"/>
    <property type="match status" value="1"/>
</dbReference>
<dbReference type="Proteomes" id="UP000657574">
    <property type="component" value="Unassembled WGS sequence"/>
</dbReference>
<reference evidence="1" key="1">
    <citation type="journal article" date="2014" name="Int. J. Syst. Evol. Microbiol.">
        <title>Complete genome sequence of Corynebacterium casei LMG S-19264T (=DSM 44701T), isolated from a smear-ripened cheese.</title>
        <authorList>
            <consortium name="US DOE Joint Genome Institute (JGI-PGF)"/>
            <person name="Walter F."/>
            <person name="Albersmeier A."/>
            <person name="Kalinowski J."/>
            <person name="Ruckert C."/>
        </authorList>
    </citation>
    <scope>NUCLEOTIDE SEQUENCE</scope>
    <source>
        <strain evidence="1">JCM 3086</strain>
    </source>
</reference>
<dbReference type="GO" id="GO:0019634">
    <property type="term" value="P:organic phosphonate metabolic process"/>
    <property type="evidence" value="ECO:0007669"/>
    <property type="project" value="InterPro"/>
</dbReference>
<organism evidence="1 2">
    <name type="scientific">Streptomyces brasiliensis</name>
    <dbReference type="NCBI Taxonomy" id="1954"/>
    <lineage>
        <taxon>Bacteria</taxon>
        <taxon>Bacillati</taxon>
        <taxon>Actinomycetota</taxon>
        <taxon>Actinomycetes</taxon>
        <taxon>Kitasatosporales</taxon>
        <taxon>Streptomycetaceae</taxon>
        <taxon>Streptomyces</taxon>
    </lineage>
</organism>
<comment type="caution">
    <text evidence="1">The sequence shown here is derived from an EMBL/GenBank/DDBJ whole genome shotgun (WGS) entry which is preliminary data.</text>
</comment>
<dbReference type="Pfam" id="PF06754">
    <property type="entry name" value="PhnG"/>
    <property type="match status" value="1"/>
</dbReference>
<evidence type="ECO:0000313" key="1">
    <source>
        <dbReference type="EMBL" id="GGJ62423.1"/>
    </source>
</evidence>
<evidence type="ECO:0008006" key="3">
    <source>
        <dbReference type="Google" id="ProtNLM"/>
    </source>
</evidence>
<keyword evidence="2" id="KW-1185">Reference proteome</keyword>
<evidence type="ECO:0000313" key="2">
    <source>
        <dbReference type="Proteomes" id="UP000657574"/>
    </source>
</evidence>
<name>A0A917P5K3_9ACTN</name>
<reference evidence="1" key="2">
    <citation type="submission" date="2020-09" db="EMBL/GenBank/DDBJ databases">
        <authorList>
            <person name="Sun Q."/>
            <person name="Ohkuma M."/>
        </authorList>
    </citation>
    <scope>NUCLEOTIDE SEQUENCE</scope>
    <source>
        <strain evidence="1">JCM 3086</strain>
    </source>
</reference>
<gene>
    <name evidence="1" type="ORF">GCM10010121_086380</name>
</gene>
<dbReference type="InterPro" id="IPR009609">
    <property type="entry name" value="Phosphonate_metab_PhnG"/>
</dbReference>
<dbReference type="AlphaFoldDB" id="A0A917P5K3"/>
<accession>A0A917P5K3</accession>
<dbReference type="GO" id="GO:0015716">
    <property type="term" value="P:organic phosphonate transport"/>
    <property type="evidence" value="ECO:0007669"/>
    <property type="project" value="InterPro"/>
</dbReference>
<sequence>MPDTLTRERRSELLAAATHEEIVPLAERLLADGAVPEPTVVKAPETGMVMLQVREPVEEIRFYLGEVLVTECSVDLDGTPGWCMRSGDDRVAALAGALLDAAAAAELPATAEIDALCAAVAERLARADAAEWAEVTATTVKFEELT</sequence>
<dbReference type="EMBL" id="BMQA01000072">
    <property type="protein sequence ID" value="GGJ62423.1"/>
    <property type="molecule type" value="Genomic_DNA"/>
</dbReference>
<dbReference type="RefSeq" id="WP_189316803.1">
    <property type="nucleotide sequence ID" value="NZ_BMQA01000072.1"/>
</dbReference>
<protein>
    <recommendedName>
        <fullName evidence="3">Phosphonate metabolism protein PhnG</fullName>
    </recommendedName>
</protein>